<dbReference type="InterPro" id="IPR013655">
    <property type="entry name" value="PAS_fold_3"/>
</dbReference>
<dbReference type="InterPro" id="IPR000160">
    <property type="entry name" value="GGDEF_dom"/>
</dbReference>
<dbReference type="InterPro" id="IPR043128">
    <property type="entry name" value="Rev_trsase/Diguanyl_cyclase"/>
</dbReference>
<evidence type="ECO:0000313" key="5">
    <source>
        <dbReference type="EMBL" id="OIJ43601.1"/>
    </source>
</evidence>
<dbReference type="InterPro" id="IPR035919">
    <property type="entry name" value="EAL_sf"/>
</dbReference>
<dbReference type="Pfam" id="PF00563">
    <property type="entry name" value="EAL"/>
    <property type="match status" value="1"/>
</dbReference>
<protein>
    <submittedName>
        <fullName evidence="5">Diguanylate cyclase domain protein</fullName>
    </submittedName>
</protein>
<feature type="domain" description="PAC" evidence="2">
    <location>
        <begin position="91"/>
        <end position="142"/>
    </location>
</feature>
<dbReference type="RefSeq" id="WP_083415369.1">
    <property type="nucleotide sequence ID" value="NZ_DIGR01000041.1"/>
</dbReference>
<dbReference type="PANTHER" id="PTHR44757:SF2">
    <property type="entry name" value="BIOFILM ARCHITECTURE MAINTENANCE PROTEIN MBAA"/>
    <property type="match status" value="1"/>
</dbReference>
<dbReference type="Gene3D" id="2.10.70.100">
    <property type="match status" value="2"/>
</dbReference>
<dbReference type="InterPro" id="IPR029787">
    <property type="entry name" value="Nucleotide_cyclase"/>
</dbReference>
<dbReference type="InterPro" id="IPR052155">
    <property type="entry name" value="Biofilm_reg_signaling"/>
</dbReference>
<dbReference type="InterPro" id="IPR013656">
    <property type="entry name" value="PAS_4"/>
</dbReference>
<dbReference type="SMART" id="SM00267">
    <property type="entry name" value="GGDEF"/>
    <property type="match status" value="1"/>
</dbReference>
<dbReference type="Proteomes" id="UP000180246">
    <property type="component" value="Unassembled WGS sequence"/>
</dbReference>
<dbReference type="Pfam" id="PF00990">
    <property type="entry name" value="GGDEF"/>
    <property type="match status" value="1"/>
</dbReference>
<dbReference type="Pfam" id="PF08448">
    <property type="entry name" value="PAS_4"/>
    <property type="match status" value="1"/>
</dbReference>
<dbReference type="FunFam" id="3.20.20.450:FF:000001">
    <property type="entry name" value="Cyclic di-GMP phosphodiesterase yahA"/>
    <property type="match status" value="1"/>
</dbReference>
<dbReference type="InterPro" id="IPR035965">
    <property type="entry name" value="PAS-like_dom_sf"/>
</dbReference>
<dbReference type="SMART" id="SM00091">
    <property type="entry name" value="PAS"/>
    <property type="match status" value="3"/>
</dbReference>
<organism evidence="5 6">
    <name type="scientific">Massilia timonae</name>
    <dbReference type="NCBI Taxonomy" id="47229"/>
    <lineage>
        <taxon>Bacteria</taxon>
        <taxon>Pseudomonadati</taxon>
        <taxon>Pseudomonadota</taxon>
        <taxon>Betaproteobacteria</taxon>
        <taxon>Burkholderiales</taxon>
        <taxon>Oxalobacteraceae</taxon>
        <taxon>Telluria group</taxon>
        <taxon>Massilia</taxon>
    </lineage>
</organism>
<dbReference type="SUPFAM" id="SSF55785">
    <property type="entry name" value="PYP-like sensor domain (PAS domain)"/>
    <property type="match status" value="3"/>
</dbReference>
<dbReference type="SUPFAM" id="SSF55073">
    <property type="entry name" value="Nucleotide cyclase"/>
    <property type="match status" value="1"/>
</dbReference>
<dbReference type="EMBL" id="JRYB01000001">
    <property type="protein sequence ID" value="OIJ43601.1"/>
    <property type="molecule type" value="Genomic_DNA"/>
</dbReference>
<feature type="domain" description="PAC" evidence="2">
    <location>
        <begin position="337"/>
        <end position="389"/>
    </location>
</feature>
<dbReference type="NCBIfam" id="TIGR00254">
    <property type="entry name" value="GGDEF"/>
    <property type="match status" value="1"/>
</dbReference>
<dbReference type="CDD" id="cd01948">
    <property type="entry name" value="EAL"/>
    <property type="match status" value="1"/>
</dbReference>
<dbReference type="PROSITE" id="PS50887">
    <property type="entry name" value="GGDEF"/>
    <property type="match status" value="1"/>
</dbReference>
<dbReference type="SUPFAM" id="SSF141868">
    <property type="entry name" value="EAL domain-like"/>
    <property type="match status" value="1"/>
</dbReference>
<dbReference type="Pfam" id="PF08447">
    <property type="entry name" value="PAS_3"/>
    <property type="match status" value="2"/>
</dbReference>
<evidence type="ECO:0000259" key="4">
    <source>
        <dbReference type="PROSITE" id="PS50887"/>
    </source>
</evidence>
<dbReference type="PROSITE" id="PS50113">
    <property type="entry name" value="PAC"/>
    <property type="match status" value="2"/>
</dbReference>
<reference evidence="5 6" key="1">
    <citation type="submission" date="2014-10" db="EMBL/GenBank/DDBJ databases">
        <authorList>
            <person name="Seo M.-J."/>
            <person name="Seok Y.J."/>
            <person name="Cha I.-T."/>
        </authorList>
    </citation>
    <scope>NUCLEOTIDE SEQUENCE [LARGE SCALE GENOMIC DNA]</scope>
    <source>
        <strain evidence="5 6">NEU</strain>
    </source>
</reference>
<dbReference type="SMART" id="SM00086">
    <property type="entry name" value="PAC"/>
    <property type="match status" value="2"/>
</dbReference>
<dbReference type="InterPro" id="IPR000700">
    <property type="entry name" value="PAS-assoc_C"/>
</dbReference>
<dbReference type="PANTHER" id="PTHR44757">
    <property type="entry name" value="DIGUANYLATE CYCLASE DGCP"/>
    <property type="match status" value="1"/>
</dbReference>
<accession>A0A1S2NES6</accession>
<dbReference type="PROSITE" id="PS50883">
    <property type="entry name" value="EAL"/>
    <property type="match status" value="1"/>
</dbReference>
<evidence type="ECO:0000259" key="1">
    <source>
        <dbReference type="PROSITE" id="PS50112"/>
    </source>
</evidence>
<dbReference type="PROSITE" id="PS50112">
    <property type="entry name" value="PAS"/>
    <property type="match status" value="2"/>
</dbReference>
<dbReference type="CDD" id="cd01949">
    <property type="entry name" value="GGDEF"/>
    <property type="match status" value="1"/>
</dbReference>
<sequence>MPPPTTRPALAPRSTLGDRFDFLQRVAQVGLWEMRVRDRRLYVSDEMRTLFGICADAPDPDFATLFTRVHPDDQHSVEAQIAHALQYGTPLDMEHRVVRPDGAVRHVHARGDLMHGRDGEPAYYGSVQDVTERHTAEQANVRLARRLCATLESITDVFYTVDREWRFTYLNSEAEQLFGRPRAGLLGRVLWDEFPELGAPPAREELRRAMRERCTVAFDDFHAALQLHCEVRAYPSETGLAVYMRDITLQKLTEDALRQSEERLRIVARVTSDAIWDLDVRTDTLWFGASLHELFGYAPDEFQASLSLWMDRIHPDDRQRVIARFDHALHGGSDVHWSDDYRFIRKDGSVAHVHDRAQILRDSDGTALRVVGAVIDVSERHAADLHIRYLAFHDTLTRLPNRAFLTERLEAALAAARSDTGGDARRKALLLIDLDNFKTLNETLGHAVGDRLLQQMAIRLVAGLPSDVVAARFGGDEFGVLLENLPADKEQACAQAKHEGERINYLLNQPVQLDGYWLQLGASIGITVFSDDAVDAGDLLRRADLAMYRAKAAGRGTVRFFDPSLQAAAAARLTLENDLRAGLRDHAFFLHYQPQVERDGRIVGVEALVRWRHPKRGTVSPVEFIPLAEETGLALPLGHWVLERACRQLSDWAGQAETAHLEISVNVSARQLHHPAFVAQVLGCLGPSGADPRKLKLEITEGSLLDDIEDAIGKINALKAHGLTFAIDDFGTGYSSLAYLKRLPLDMLKIDRSFVLDLTTNPNDAVIARTIIALGASLGLKVLAEGVETEDQRDFLFANGCQAYQGYLCARPLEAQALAGMLRKR</sequence>
<name>A0A1S2NES6_9BURK</name>
<dbReference type="AlphaFoldDB" id="A0A1S2NES6"/>
<dbReference type="CDD" id="cd00130">
    <property type="entry name" value="PAS"/>
    <property type="match status" value="3"/>
</dbReference>
<dbReference type="Gene3D" id="3.20.20.450">
    <property type="entry name" value="EAL domain"/>
    <property type="match status" value="1"/>
</dbReference>
<dbReference type="InterPro" id="IPR001633">
    <property type="entry name" value="EAL_dom"/>
</dbReference>
<dbReference type="SMART" id="SM00052">
    <property type="entry name" value="EAL"/>
    <property type="match status" value="1"/>
</dbReference>
<feature type="domain" description="GGDEF" evidence="4">
    <location>
        <begin position="425"/>
        <end position="563"/>
    </location>
</feature>
<feature type="domain" description="PAS" evidence="1">
    <location>
        <begin position="143"/>
        <end position="213"/>
    </location>
</feature>
<dbReference type="Gene3D" id="3.30.70.270">
    <property type="match status" value="1"/>
</dbReference>
<dbReference type="NCBIfam" id="TIGR00229">
    <property type="entry name" value="sensory_box"/>
    <property type="match status" value="3"/>
</dbReference>
<proteinExistence type="predicted"/>
<dbReference type="InterPro" id="IPR000014">
    <property type="entry name" value="PAS"/>
</dbReference>
<evidence type="ECO:0000313" key="6">
    <source>
        <dbReference type="Proteomes" id="UP000180246"/>
    </source>
</evidence>
<evidence type="ECO:0000259" key="3">
    <source>
        <dbReference type="PROSITE" id="PS50883"/>
    </source>
</evidence>
<dbReference type="InterPro" id="IPR001610">
    <property type="entry name" value="PAC"/>
</dbReference>
<evidence type="ECO:0000259" key="2">
    <source>
        <dbReference type="PROSITE" id="PS50113"/>
    </source>
</evidence>
<feature type="domain" description="EAL" evidence="3">
    <location>
        <begin position="572"/>
        <end position="825"/>
    </location>
</feature>
<dbReference type="Gene3D" id="3.30.450.20">
    <property type="entry name" value="PAS domain"/>
    <property type="match status" value="3"/>
</dbReference>
<comment type="caution">
    <text evidence="5">The sequence shown here is derived from an EMBL/GenBank/DDBJ whole genome shotgun (WGS) entry which is preliminary data.</text>
</comment>
<feature type="domain" description="PAS" evidence="1">
    <location>
        <begin position="260"/>
        <end position="332"/>
    </location>
</feature>
<gene>
    <name evidence="5" type="ORF">LO55_3309</name>
</gene>